<dbReference type="EMBL" id="JACDUK010000002">
    <property type="protein sequence ID" value="MBA2852962.1"/>
    <property type="molecule type" value="Genomic_DNA"/>
</dbReference>
<reference evidence="2 3" key="1">
    <citation type="submission" date="2020-07" db="EMBL/GenBank/DDBJ databases">
        <title>Genomic Encyclopedia of Type Strains, Phase IV (KMG-V): Genome sequencing to study the core and pangenomes of soil and plant-associated prokaryotes.</title>
        <authorList>
            <person name="Whitman W."/>
        </authorList>
    </citation>
    <scope>NUCLEOTIDE SEQUENCE [LARGE SCALE GENOMIC DNA]</scope>
    <source>
        <strain evidence="2 3">S1</strain>
    </source>
</reference>
<keyword evidence="1" id="KW-0472">Membrane</keyword>
<gene>
    <name evidence="2" type="ORF">HNP89_000919</name>
</gene>
<feature type="transmembrane region" description="Helical" evidence="1">
    <location>
        <begin position="94"/>
        <end position="113"/>
    </location>
</feature>
<evidence type="ECO:0000313" key="2">
    <source>
        <dbReference type="EMBL" id="MBA2852962.1"/>
    </source>
</evidence>
<dbReference type="AlphaFoldDB" id="A0A7J9NZ42"/>
<name>A0A7J9NZ42_METMI</name>
<keyword evidence="1" id="KW-1133">Transmembrane helix</keyword>
<comment type="caution">
    <text evidence="2">The sequence shown here is derived from an EMBL/GenBank/DDBJ whole genome shotgun (WGS) entry which is preliminary data.</text>
</comment>
<organism evidence="2 3">
    <name type="scientific">Methanococcus maripaludis</name>
    <name type="common">Methanococcus deltae</name>
    <dbReference type="NCBI Taxonomy" id="39152"/>
    <lineage>
        <taxon>Archaea</taxon>
        <taxon>Methanobacteriati</taxon>
        <taxon>Methanobacteriota</taxon>
        <taxon>Methanomada group</taxon>
        <taxon>Methanococci</taxon>
        <taxon>Methanococcales</taxon>
        <taxon>Methanococcaceae</taxon>
        <taxon>Methanococcus</taxon>
    </lineage>
</organism>
<evidence type="ECO:0000256" key="1">
    <source>
        <dbReference type="SAM" id="Phobius"/>
    </source>
</evidence>
<protein>
    <submittedName>
        <fullName evidence="2">Uncharacterized protein</fullName>
    </submittedName>
</protein>
<dbReference type="Proteomes" id="UP000522365">
    <property type="component" value="Unassembled WGS sequence"/>
</dbReference>
<sequence>SNPTESVKYYTAELTCPFFNNTIDKTFSIAPGTVEKTVDISFEVPEGLEMEYYQLKLEVFNEGDTDPIYSGNVVLTISSSSLFLASVPGGNTTIILLAAAVLLIAGTFAALRLKK</sequence>
<feature type="non-terminal residue" evidence="2">
    <location>
        <position position="1"/>
    </location>
</feature>
<accession>A0A7J9NZ42</accession>
<evidence type="ECO:0000313" key="3">
    <source>
        <dbReference type="Proteomes" id="UP000522365"/>
    </source>
</evidence>
<keyword evidence="1" id="KW-0812">Transmembrane</keyword>
<proteinExistence type="predicted"/>